<evidence type="ECO:0000256" key="2">
    <source>
        <dbReference type="SAM" id="MobiDB-lite"/>
    </source>
</evidence>
<dbReference type="STRING" id="1223545.GS4_07_01230"/>
<dbReference type="InterPro" id="IPR011053">
    <property type="entry name" value="Single_hybrid_motif"/>
</dbReference>
<dbReference type="CDD" id="cd06850">
    <property type="entry name" value="biotinyl_domain"/>
    <property type="match status" value="1"/>
</dbReference>
<dbReference type="InterPro" id="IPR001249">
    <property type="entry name" value="AcCoA_biotinCC"/>
</dbReference>
<dbReference type="SUPFAM" id="SSF51230">
    <property type="entry name" value="Single hybrid motif"/>
    <property type="match status" value="1"/>
</dbReference>
<keyword evidence="1" id="KW-0443">Lipid metabolism</keyword>
<protein>
    <recommendedName>
        <fullName evidence="1">Biotin carboxyl carrier protein of acetyl-CoA carboxylase</fullName>
    </recommendedName>
</protein>
<gene>
    <name evidence="4" type="ORF">GS4_07_01230</name>
</gene>
<keyword evidence="1" id="KW-0275">Fatty acid biosynthesis</keyword>
<dbReference type="Proteomes" id="UP000011666">
    <property type="component" value="Unassembled WGS sequence"/>
</dbReference>
<comment type="caution">
    <text evidence="4">The sequence shown here is derived from an EMBL/GenBank/DDBJ whole genome shotgun (WGS) entry which is preliminary data.</text>
</comment>
<feature type="domain" description="Lipoyl-binding" evidence="3">
    <location>
        <begin position="114"/>
        <end position="190"/>
    </location>
</feature>
<dbReference type="GO" id="GO:0009317">
    <property type="term" value="C:acetyl-CoA carboxylase complex"/>
    <property type="evidence" value="ECO:0007669"/>
    <property type="project" value="InterPro"/>
</dbReference>
<feature type="compositionally biased region" description="Low complexity" evidence="2">
    <location>
        <begin position="79"/>
        <end position="100"/>
    </location>
</feature>
<proteinExistence type="predicted"/>
<keyword evidence="1" id="KW-0092">Biotin</keyword>
<organism evidence="4 5">
    <name type="scientific">Gordonia soli NBRC 108243</name>
    <dbReference type="NCBI Taxonomy" id="1223545"/>
    <lineage>
        <taxon>Bacteria</taxon>
        <taxon>Bacillati</taxon>
        <taxon>Actinomycetota</taxon>
        <taxon>Actinomycetes</taxon>
        <taxon>Mycobacteriales</taxon>
        <taxon>Gordoniaceae</taxon>
        <taxon>Gordonia</taxon>
    </lineage>
</organism>
<keyword evidence="1" id="KW-0444">Lipid biosynthesis</keyword>
<keyword evidence="1" id="KW-0276">Fatty acid metabolism</keyword>
<dbReference type="GO" id="GO:0006633">
    <property type="term" value="P:fatty acid biosynthetic process"/>
    <property type="evidence" value="ECO:0007669"/>
    <property type="project" value="UniProtKB-UniPathway"/>
</dbReference>
<dbReference type="PROSITE" id="PS50968">
    <property type="entry name" value="BIOTINYL_LIPOYL"/>
    <property type="match status" value="1"/>
</dbReference>
<dbReference type="Gene3D" id="2.40.50.100">
    <property type="match status" value="1"/>
</dbReference>
<evidence type="ECO:0000313" key="4">
    <source>
        <dbReference type="EMBL" id="GAC67374.1"/>
    </source>
</evidence>
<reference evidence="4 5" key="1">
    <citation type="submission" date="2013-01" db="EMBL/GenBank/DDBJ databases">
        <title>Whole genome shotgun sequence of Gordonia soli NBRC 108243.</title>
        <authorList>
            <person name="Isaki-Nakamura S."/>
            <person name="Hosoyama A."/>
            <person name="Tsuchikane K."/>
            <person name="Ando Y."/>
            <person name="Baba S."/>
            <person name="Ohji S."/>
            <person name="Hamada M."/>
            <person name="Tamura T."/>
            <person name="Yamazoe A."/>
            <person name="Yamazaki S."/>
            <person name="Fujita N."/>
        </authorList>
    </citation>
    <scope>NUCLEOTIDE SEQUENCE [LARGE SCALE GENOMIC DNA]</scope>
    <source>
        <strain evidence="4 5">NBRC 108243</strain>
    </source>
</reference>
<evidence type="ECO:0000256" key="1">
    <source>
        <dbReference type="RuleBase" id="RU364072"/>
    </source>
</evidence>
<dbReference type="AlphaFoldDB" id="M0QG16"/>
<comment type="pathway">
    <text evidence="1">Lipid metabolism; fatty acid biosynthesis.</text>
</comment>
<comment type="function">
    <text evidence="1">This protein is a component of the acetyl coenzyme A carboxylase complex; first, biotin carboxylase catalyzes the carboxylation of the carrier protein and then the transcarboxylase transfers the carboxyl group to form malonyl-CoA.</text>
</comment>
<feature type="region of interest" description="Disordered" evidence="2">
    <location>
        <begin position="40"/>
        <end position="100"/>
    </location>
</feature>
<keyword evidence="5" id="KW-1185">Reference proteome</keyword>
<sequence>MNTPADHADVEAPRIGPDEISQILQTFAGSEWSGMQLTVGDVTVSAGKDSPPPERRHGAGAPGVAEISGQAPTSPPAPARDTTTTAGSPTTPATPAAAPTIAPPAADVLDETGLVTVSSPTVGSFWAAPDPGSPPFVDIGTRVAAGDQLAIVEVMKLMNPVVTDVAGEVVAIRARNADMVEFGQALFLIRPDE</sequence>
<dbReference type="RefSeq" id="WP_007618489.1">
    <property type="nucleotide sequence ID" value="NZ_BANX01000007.1"/>
</dbReference>
<dbReference type="InterPro" id="IPR000089">
    <property type="entry name" value="Biotin_lipoyl"/>
</dbReference>
<evidence type="ECO:0000259" key="3">
    <source>
        <dbReference type="PROSITE" id="PS50968"/>
    </source>
</evidence>
<dbReference type="GO" id="GO:0003989">
    <property type="term" value="F:acetyl-CoA carboxylase activity"/>
    <property type="evidence" value="ECO:0007669"/>
    <property type="project" value="InterPro"/>
</dbReference>
<name>M0QG16_9ACTN</name>
<evidence type="ECO:0000313" key="5">
    <source>
        <dbReference type="Proteomes" id="UP000011666"/>
    </source>
</evidence>
<dbReference type="PRINTS" id="PR01071">
    <property type="entry name" value="ACOABIOTINCC"/>
</dbReference>
<accession>M0QG16</accession>
<dbReference type="EMBL" id="BANX01000007">
    <property type="protein sequence ID" value="GAC67374.1"/>
    <property type="molecule type" value="Genomic_DNA"/>
</dbReference>
<dbReference type="Pfam" id="PF00364">
    <property type="entry name" value="Biotin_lipoyl"/>
    <property type="match status" value="1"/>
</dbReference>
<dbReference type="UniPathway" id="UPA00094"/>
<dbReference type="eggNOG" id="COG0511">
    <property type="taxonomic scope" value="Bacteria"/>
</dbReference>